<keyword evidence="3" id="KW-1185">Reference proteome</keyword>
<sequence length="95" mass="11079">MKNEMRLLLDEMYTGLKDYFEILGWDVSTVREEGLEGASDKKIVEYAKEKNFVIVTEDQKPAELAELENLPHVLVTKRLLASMIDSEIREKYLEK</sequence>
<dbReference type="Gene3D" id="3.40.50.1010">
    <property type="entry name" value="5'-nuclease"/>
    <property type="match status" value="1"/>
</dbReference>
<proteinExistence type="predicted"/>
<comment type="caution">
    <text evidence="2">The sequence shown here is derived from an EMBL/GenBank/DDBJ whole genome shotgun (WGS) entry which is preliminary data.</text>
</comment>
<feature type="domain" description="DUF5615" evidence="1">
    <location>
        <begin position="5"/>
        <end position="78"/>
    </location>
</feature>
<evidence type="ECO:0000313" key="2">
    <source>
        <dbReference type="EMBL" id="KXB08690.1"/>
    </source>
</evidence>
<organism evidence="2 3">
    <name type="scientific">candidate division MSBL1 archaeon SCGC-AAA382N08</name>
    <dbReference type="NCBI Taxonomy" id="1698285"/>
    <lineage>
        <taxon>Archaea</taxon>
        <taxon>Methanobacteriati</taxon>
        <taxon>Methanobacteriota</taxon>
        <taxon>candidate division MSBL1</taxon>
    </lineage>
</organism>
<protein>
    <recommendedName>
        <fullName evidence="1">DUF5615 domain-containing protein</fullName>
    </recommendedName>
</protein>
<dbReference type="EMBL" id="LHYJ01000005">
    <property type="protein sequence ID" value="KXB08690.1"/>
    <property type="molecule type" value="Genomic_DNA"/>
</dbReference>
<reference evidence="2 3" key="1">
    <citation type="journal article" date="2016" name="Sci. Rep.">
        <title>Metabolic traits of an uncultured archaeal lineage -MSBL1- from brine pools of the Red Sea.</title>
        <authorList>
            <person name="Mwirichia R."/>
            <person name="Alam I."/>
            <person name="Rashid M."/>
            <person name="Vinu M."/>
            <person name="Ba-Alawi W."/>
            <person name="Anthony Kamau A."/>
            <person name="Kamanda Ngugi D."/>
            <person name="Goker M."/>
            <person name="Klenk H.P."/>
            <person name="Bajic V."/>
            <person name="Stingl U."/>
        </authorList>
    </citation>
    <scope>NUCLEOTIDE SEQUENCE [LARGE SCALE GENOMIC DNA]</scope>
    <source>
        <strain evidence="2">SCGC-AAA382N08</strain>
    </source>
</reference>
<evidence type="ECO:0000259" key="1">
    <source>
        <dbReference type="Pfam" id="PF18480"/>
    </source>
</evidence>
<dbReference type="InterPro" id="IPR041049">
    <property type="entry name" value="DUF5615"/>
</dbReference>
<dbReference type="AlphaFoldDB" id="A0A133VQI4"/>
<gene>
    <name evidence="2" type="ORF">AKJ56_00575</name>
</gene>
<dbReference type="Pfam" id="PF18480">
    <property type="entry name" value="DUF5615"/>
    <property type="match status" value="1"/>
</dbReference>
<dbReference type="Proteomes" id="UP000070175">
    <property type="component" value="Unassembled WGS sequence"/>
</dbReference>
<name>A0A133VQI4_9EURY</name>
<evidence type="ECO:0000313" key="3">
    <source>
        <dbReference type="Proteomes" id="UP000070175"/>
    </source>
</evidence>
<accession>A0A133VQI4</accession>